<gene>
    <name evidence="3" type="ORF">GFN93_14860</name>
</gene>
<dbReference type="InterPro" id="IPR011050">
    <property type="entry name" value="Pectin_lyase_fold/virulence"/>
</dbReference>
<evidence type="ECO:0000259" key="2">
    <source>
        <dbReference type="SMART" id="SM00912"/>
    </source>
</evidence>
<dbReference type="Pfam" id="PF13332">
    <property type="entry name" value="Fil_haemagg_2"/>
    <property type="match status" value="4"/>
</dbReference>
<proteinExistence type="predicted"/>
<dbReference type="Pfam" id="PF04830">
    <property type="entry name" value="DUF637"/>
    <property type="match status" value="1"/>
</dbReference>
<evidence type="ECO:0000313" key="4">
    <source>
        <dbReference type="Proteomes" id="UP000469421"/>
    </source>
</evidence>
<feature type="region of interest" description="Disordered" evidence="1">
    <location>
        <begin position="2238"/>
        <end position="2259"/>
    </location>
</feature>
<reference evidence="3 4" key="1">
    <citation type="submission" date="2019-10" db="EMBL/GenBank/DDBJ databases">
        <title>Alcanivorax sp.PA15-N-34 draft genome sequence.</title>
        <authorList>
            <person name="Liao X."/>
            <person name="Shao Z."/>
        </authorList>
    </citation>
    <scope>NUCLEOTIDE SEQUENCE [LARGE SCALE GENOMIC DNA]</scope>
    <source>
        <strain evidence="3 4">PA15-N-34</strain>
    </source>
</reference>
<feature type="domain" description="Filamentous haemagglutinin FhaB/tRNA nuclease CdiA-like TPS" evidence="2">
    <location>
        <begin position="56"/>
        <end position="176"/>
    </location>
</feature>
<evidence type="ECO:0000256" key="1">
    <source>
        <dbReference type="SAM" id="MobiDB-lite"/>
    </source>
</evidence>
<dbReference type="InterPro" id="IPR008638">
    <property type="entry name" value="FhaB/CdiA-like_TPS"/>
</dbReference>
<dbReference type="SMART" id="SM00912">
    <property type="entry name" value="Haemagg_act"/>
    <property type="match status" value="1"/>
</dbReference>
<dbReference type="InterPro" id="IPR025157">
    <property type="entry name" value="Hemagglutinin_rpt"/>
</dbReference>
<dbReference type="InterPro" id="IPR006915">
    <property type="entry name" value="DUF637_hemagglutn_put"/>
</dbReference>
<dbReference type="Pfam" id="PF05860">
    <property type="entry name" value="TPS"/>
    <property type="match status" value="1"/>
</dbReference>
<organism evidence="3 4">
    <name type="scientific">Alcanivorax sediminis</name>
    <dbReference type="NCBI Taxonomy" id="2663008"/>
    <lineage>
        <taxon>Bacteria</taxon>
        <taxon>Pseudomonadati</taxon>
        <taxon>Pseudomonadota</taxon>
        <taxon>Gammaproteobacteria</taxon>
        <taxon>Oceanospirillales</taxon>
        <taxon>Alcanivoracaceae</taxon>
        <taxon>Alcanivorax</taxon>
    </lineage>
</organism>
<sequence length="2421" mass="255654">MPHSMPKSDQHASIVQRSLVYGLSLLLIWQPMLVAAAEAVSPTHSTNGRPTLDQAANGVPIVNIQNPNGQGVSQNFYNDLNVSSQGLILNNSRQLTQTQLGGYIEGNPNLTNGSASVILNEVIGTNPSSLKGYMEVGGARADVIVANPNGITCNGCGFINTSHATLTTGTAIMEGGRLQGFDVQGGNILIGENGLNASNTDRFDLIARSVRVTGQIHAKELNVVTGLQTVDRESLETSANSVGGEIPEFAIDSTALGGMYANRIRLIANEDGVGVRLDAPVAAQSGDMYLSANGKLSLSDASATGNMQIASTGDIDLNGRTVAGEQMLLQGNSLSVLSEQVSARQLAVAAEELQVSDGSALYATETLSLETETLTNLGEIAGTDVNVSVASALENQGDILADSTLLASADSISNAGTIRAGDGIAVTVEGNLANDGEIISGGDSALQSVSADIQNRGIITAETSLSVSANNITNSTGSILRSQDQLILAAQNTIQNSGNVVGKSLLDISAQGVTNLRNLDAVDGDGVLGSEQNLLIQSDTLQNRGGALIGSGGDMSLLIADELINETSSIQALGSIYIGADYPMVSEDMTPEEVEAALDLAKNNLVRNDQGEIVSMNGDITIFTRHLDNSREINVSKDYNVSAADLLEANWLALQDGDPSNDIIKLMAANAELTLDDWAFIFDPNVYQIPLYASSSSPRHASVNYWLTQYTNYLNNSLGAGLSTSQIEAIRKELVGVVTYVDNGPRAPSYYEYSGTSESTAINVGGAKNPLAETMWIIARVTQIIKDIAPAKYDAMLVRTKDRLANHMGTLNVWQSACGEGRFDWRGGGEACDNNYVKYYQFGNNRYDDVIDPDSDNSPSLISSGRNMSIYADVIDNRYSTLASVGDMRLEGDTLLNESFRLQRHFNVRSGWKSWHNFKHNPDPGWMPWEYTSYRDKSVDLLDENGNPTVINSVIAAGGSVIGSLKDSIENAELTRDDEGFEFDQDEYSLDETQDTGGEDTGGGAEPPEDYVDWGGSDIARVINTITSRTLELLDRHNSLFSINLDPNHPYLIETNPLFSSMDGFLGSSYLIDRLGLTPNVTTKRLGDSYYETQLIRDAIIAATGTRFLDPDFESDKEQFSWLMNNAVAAAEVLELSVGVSLMPDQVNALQHDIVWMEEKVVAGHSVLVPVLYLAPGSADLTREGSVISGNSIQLEAEGIGNSGVIAAAQDMTLIAGDKGVVNHQGALQAGGLLLVDSEGDIKNQSGTILGRDIALQSQGSIINEVDSALIEETRQGDKYWRTEYGEASNIEATGNVTLNAGEHIVVTGSRIAGENIGLQAAGNIQIESLAVREGFDGRHAAGEYQESEVRQLASTIEASMDVVATAGNSIGIIGSDISAGNNIALTALTGDILIRAAANESYENYHFEDSEEEKQITNSTVNQRQSAINAGGSLDIKASEGNLIAIASHLQSGGDMSLSAGGDIAFLAAQNSSYHLFENNKDGDYGAKSTKRDEIQSVTNVGTTLSAGGNLTIKSDGDQRYQAARLESGGDISIVSGGHITFEAVKDLYRESHESSQGDLSWNQMSSEGRTDETVLQSEIVAQGNLAIQAAEGLSIDLKDIDQGTVSEMIDGMVANNPDLAWLKEAEARGDVDWNRVQEIHDSWDESSQSMGVATTLIVSIVMAAVTAGAASAAIGSAAGASAGSGSLMAAASATGAAGVGNVAATAMAVSASTTLVTNTINNGGRVDAALKSMDNSETYQGLGVTGLTAGLTVGLDAMFNKYATFGREGAVNSDTINGLTKGFNLDTVSGMAGFTLHNAAQAGLNAGVSSTIYGTSFTDALNANLESQGNNVLSALAFNQVGNAADFLTEGAGIRKDTFTYGLFVEGGLGRTAMHSTVGGAITNITSGDFATGAAAAGLNQLLSTPLSGAANAIGGSQNVNAWRTAGAQLAGLAGAVAVDGNVNDGAWIAKQADAYNRQLHREELKLIKVSYKEYAEEYGLSEGEALKELTEQAMAMVDEEWNKELFIDPKSGERAEAWLNQLGAGQDIQSADGQATGQQYFSATHEQYKNQLLNLGQVTAADAAYNPFQYADGNVNNVLQAAAHDSSSLNSADAAYKLINQLYGGNHQAFVDDAKALVPTLMGQFQAAKDDLRAIQDANPGMSTEALMATQAYHDLKHLQQSLLYSANLLNNPALPQDDLELDDMRRGVNLYNTTIALGLGNGANRLPNIKVLNRLDDLLEARIVKPTESMPIGKLPSGYTRNADGSITGPRNGRYEPVGADDNGLLVYKDSGGSYYSLSGGVKVKVQNPAGQPDVNILQHREHHDTYVADISAQLQSQGYRVKNDVMFTSACSSDSCKPDIVFVRPGQELVGGIIEIKTGNATNSSGQSFIYPQVSSGDAVPSGALAQSLGLDAGVPLKDQGYPNGIPVYQITVPGL</sequence>
<dbReference type="GO" id="GO:0003824">
    <property type="term" value="F:catalytic activity"/>
    <property type="evidence" value="ECO:0007669"/>
    <property type="project" value="UniProtKB-ARBA"/>
</dbReference>
<comment type="caution">
    <text evidence="3">The sequence shown here is derived from an EMBL/GenBank/DDBJ whole genome shotgun (WGS) entry which is preliminary data.</text>
</comment>
<feature type="region of interest" description="Disordered" evidence="1">
    <location>
        <begin position="975"/>
        <end position="1010"/>
    </location>
</feature>
<dbReference type="Proteomes" id="UP000469421">
    <property type="component" value="Unassembled WGS sequence"/>
</dbReference>
<dbReference type="EMBL" id="WIRE01000002">
    <property type="protein sequence ID" value="MQX54532.1"/>
    <property type="molecule type" value="Genomic_DNA"/>
</dbReference>
<name>A0A6N7LVW3_9GAMM</name>
<accession>A0A6N7LVW3</accession>
<dbReference type="NCBIfam" id="TIGR01901">
    <property type="entry name" value="adhes_NPXG"/>
    <property type="match status" value="1"/>
</dbReference>
<dbReference type="SUPFAM" id="SSF51126">
    <property type="entry name" value="Pectin lyase-like"/>
    <property type="match status" value="1"/>
</dbReference>
<dbReference type="Gene3D" id="2.160.20.10">
    <property type="entry name" value="Single-stranded right-handed beta-helix, Pectin lyase-like"/>
    <property type="match status" value="1"/>
</dbReference>
<evidence type="ECO:0000313" key="3">
    <source>
        <dbReference type="EMBL" id="MQX54532.1"/>
    </source>
</evidence>
<keyword evidence="4" id="KW-1185">Reference proteome</keyword>
<protein>
    <submittedName>
        <fullName evidence="3">Filamentous hemagglutinin N-terminal domain-containing protein</fullName>
    </submittedName>
</protein>
<feature type="compositionally biased region" description="Acidic residues" evidence="1">
    <location>
        <begin position="979"/>
        <end position="998"/>
    </location>
</feature>
<dbReference type="InterPro" id="IPR012334">
    <property type="entry name" value="Pectin_lyas_fold"/>
</dbReference>